<evidence type="ECO:0000313" key="2">
    <source>
        <dbReference type="Proteomes" id="UP000029981"/>
    </source>
</evidence>
<dbReference type="EMBL" id="CM002928">
    <property type="protein sequence ID" value="KGN44693.1"/>
    <property type="molecule type" value="Genomic_DNA"/>
</dbReference>
<evidence type="ECO:0000313" key="1">
    <source>
        <dbReference type="EMBL" id="KGN44693.1"/>
    </source>
</evidence>
<dbReference type="Gramene" id="KGN44693">
    <property type="protein sequence ID" value="KGN44693"/>
    <property type="gene ID" value="Csa_7G372885"/>
</dbReference>
<reference evidence="1 2" key="4">
    <citation type="journal article" date="2011" name="BMC Genomics">
        <title>RNA-Seq improves annotation of protein-coding genes in the cucumber genome.</title>
        <authorList>
            <person name="Li Z."/>
            <person name="Zhang Z."/>
            <person name="Yan P."/>
            <person name="Huang S."/>
            <person name="Fei Z."/>
            <person name="Lin K."/>
        </authorList>
    </citation>
    <scope>NUCLEOTIDE SEQUENCE [LARGE SCALE GENOMIC DNA]</scope>
    <source>
        <strain evidence="2">cv. 9930</strain>
    </source>
</reference>
<reference evidence="1 2" key="1">
    <citation type="journal article" date="2009" name="Nat. Genet.">
        <title>The genome of the cucumber, Cucumis sativus L.</title>
        <authorList>
            <person name="Huang S."/>
            <person name="Li R."/>
            <person name="Zhang Z."/>
            <person name="Li L."/>
            <person name="Gu X."/>
            <person name="Fan W."/>
            <person name="Lucas W.J."/>
            <person name="Wang X."/>
            <person name="Xie B."/>
            <person name="Ni P."/>
            <person name="Ren Y."/>
            <person name="Zhu H."/>
            <person name="Li J."/>
            <person name="Lin K."/>
            <person name="Jin W."/>
            <person name="Fei Z."/>
            <person name="Li G."/>
            <person name="Staub J."/>
            <person name="Kilian A."/>
            <person name="van der Vossen E.A."/>
            <person name="Wu Y."/>
            <person name="Guo J."/>
            <person name="He J."/>
            <person name="Jia Z."/>
            <person name="Ren Y."/>
            <person name="Tian G."/>
            <person name="Lu Y."/>
            <person name="Ruan J."/>
            <person name="Qian W."/>
            <person name="Wang M."/>
            <person name="Huang Q."/>
            <person name="Li B."/>
            <person name="Xuan Z."/>
            <person name="Cao J."/>
            <person name="Asan"/>
            <person name="Wu Z."/>
            <person name="Zhang J."/>
            <person name="Cai Q."/>
            <person name="Bai Y."/>
            <person name="Zhao B."/>
            <person name="Han Y."/>
            <person name="Li Y."/>
            <person name="Li X."/>
            <person name="Wang S."/>
            <person name="Shi Q."/>
            <person name="Liu S."/>
            <person name="Cho W.K."/>
            <person name="Kim J.Y."/>
            <person name="Xu Y."/>
            <person name="Heller-Uszynska K."/>
            <person name="Miao H."/>
            <person name="Cheng Z."/>
            <person name="Zhang S."/>
            <person name="Wu J."/>
            <person name="Yang Y."/>
            <person name="Kang H."/>
            <person name="Li M."/>
            <person name="Liang H."/>
            <person name="Ren X."/>
            <person name="Shi Z."/>
            <person name="Wen M."/>
            <person name="Jian M."/>
            <person name="Yang H."/>
            <person name="Zhang G."/>
            <person name="Yang Z."/>
            <person name="Chen R."/>
            <person name="Liu S."/>
            <person name="Li J."/>
            <person name="Ma L."/>
            <person name="Liu H."/>
            <person name="Zhou Y."/>
            <person name="Zhao J."/>
            <person name="Fang X."/>
            <person name="Li G."/>
            <person name="Fang L."/>
            <person name="Li Y."/>
            <person name="Liu D."/>
            <person name="Zheng H."/>
            <person name="Zhang Y."/>
            <person name="Qin N."/>
            <person name="Li Z."/>
            <person name="Yang G."/>
            <person name="Yang S."/>
            <person name="Bolund L."/>
            <person name="Kristiansen K."/>
            <person name="Zheng H."/>
            <person name="Li S."/>
            <person name="Zhang X."/>
            <person name="Yang H."/>
            <person name="Wang J."/>
            <person name="Sun R."/>
            <person name="Zhang B."/>
            <person name="Jiang S."/>
            <person name="Wang J."/>
            <person name="Du Y."/>
            <person name="Li S."/>
        </authorList>
    </citation>
    <scope>NUCLEOTIDE SEQUENCE [LARGE SCALE GENOMIC DNA]</scope>
    <source>
        <strain evidence="2">cv. 9930</strain>
    </source>
</reference>
<dbReference type="AlphaFoldDB" id="A0A0A0K5C6"/>
<proteinExistence type="predicted"/>
<reference evidence="1 2" key="3">
    <citation type="journal article" date="2010" name="BMC Genomics">
        <title>Transcriptome sequencing and comparative analysis of cucumber flowers with different sex types.</title>
        <authorList>
            <person name="Guo S."/>
            <person name="Zheng Y."/>
            <person name="Joung J.G."/>
            <person name="Liu S."/>
            <person name="Zhang Z."/>
            <person name="Crasta O.R."/>
            <person name="Sobral B.W."/>
            <person name="Xu Y."/>
            <person name="Huang S."/>
            <person name="Fei Z."/>
        </authorList>
    </citation>
    <scope>NUCLEOTIDE SEQUENCE [LARGE SCALE GENOMIC DNA]</scope>
    <source>
        <strain evidence="2">cv. 9930</strain>
    </source>
</reference>
<dbReference type="Proteomes" id="UP000029981">
    <property type="component" value="Chromosome 7"/>
</dbReference>
<keyword evidence="2" id="KW-1185">Reference proteome</keyword>
<accession>A0A0A0K5C6</accession>
<name>A0A0A0K5C6_CUCSA</name>
<reference evidence="1 2" key="2">
    <citation type="journal article" date="2009" name="PLoS ONE">
        <title>An integrated genetic and cytogenetic map of the cucumber genome.</title>
        <authorList>
            <person name="Ren Y."/>
            <person name="Zhang Z."/>
            <person name="Liu J."/>
            <person name="Staub J.E."/>
            <person name="Han Y."/>
            <person name="Cheng Z."/>
            <person name="Li X."/>
            <person name="Lu J."/>
            <person name="Miao H."/>
            <person name="Kang H."/>
            <person name="Xie B."/>
            <person name="Gu X."/>
            <person name="Wang X."/>
            <person name="Du Y."/>
            <person name="Jin W."/>
            <person name="Huang S."/>
        </authorList>
    </citation>
    <scope>NUCLEOTIDE SEQUENCE [LARGE SCALE GENOMIC DNA]</scope>
    <source>
        <strain evidence="2">cv. 9930</strain>
    </source>
</reference>
<organism evidence="1 2">
    <name type="scientific">Cucumis sativus</name>
    <name type="common">Cucumber</name>
    <dbReference type="NCBI Taxonomy" id="3659"/>
    <lineage>
        <taxon>Eukaryota</taxon>
        <taxon>Viridiplantae</taxon>
        <taxon>Streptophyta</taxon>
        <taxon>Embryophyta</taxon>
        <taxon>Tracheophyta</taxon>
        <taxon>Spermatophyta</taxon>
        <taxon>Magnoliopsida</taxon>
        <taxon>eudicotyledons</taxon>
        <taxon>Gunneridae</taxon>
        <taxon>Pentapetalae</taxon>
        <taxon>rosids</taxon>
        <taxon>fabids</taxon>
        <taxon>Cucurbitales</taxon>
        <taxon>Cucurbitaceae</taxon>
        <taxon>Benincaseae</taxon>
        <taxon>Cucumis</taxon>
    </lineage>
</organism>
<gene>
    <name evidence="1" type="ORF">Csa_7G372885</name>
</gene>
<protein>
    <submittedName>
        <fullName evidence="1">Uncharacterized protein</fullName>
    </submittedName>
</protein>
<sequence length="108" mass="12486">MPEMDIKEKQIRQIYRLSRILLFLFLEEILQCYLKGLTTQPVIGFCLRTLNFLLEPLCNLSRIAYVIESGVNPCSLSFAYRSTVSAVLPALSRQSRRMLYVTIFGQHP</sequence>